<evidence type="ECO:0000313" key="1">
    <source>
        <dbReference type="EMBL" id="GAA2084584.1"/>
    </source>
</evidence>
<gene>
    <name evidence="1" type="ORF">GCM10009821_27470</name>
</gene>
<dbReference type="RefSeq" id="WP_344329805.1">
    <property type="nucleotide sequence ID" value="NZ_BAAAPY010000013.1"/>
</dbReference>
<accession>A0ABP5HTC8</accession>
<name>A0ABP5HTC8_9ACTN</name>
<protein>
    <recommendedName>
        <fullName evidence="3">AlpA family phage regulatory protein</fullName>
    </recommendedName>
</protein>
<evidence type="ECO:0008006" key="3">
    <source>
        <dbReference type="Google" id="ProtNLM"/>
    </source>
</evidence>
<sequence length="92" mass="10574">MARKDTTPSYDRLMSLSQIEDQFGFSSAKVRRAIRYGHLKPAPRESKRQPLKVLNSEVTRWVKEGASSRRPQGFTSDPVPAHLAEYWKKARS</sequence>
<organism evidence="1 2">
    <name type="scientific">Aeromicrobium halocynthiae</name>
    <dbReference type="NCBI Taxonomy" id="560557"/>
    <lineage>
        <taxon>Bacteria</taxon>
        <taxon>Bacillati</taxon>
        <taxon>Actinomycetota</taxon>
        <taxon>Actinomycetes</taxon>
        <taxon>Propionibacteriales</taxon>
        <taxon>Nocardioidaceae</taxon>
        <taxon>Aeromicrobium</taxon>
    </lineage>
</organism>
<proteinExistence type="predicted"/>
<dbReference type="Proteomes" id="UP001501480">
    <property type="component" value="Unassembled WGS sequence"/>
</dbReference>
<keyword evidence="2" id="KW-1185">Reference proteome</keyword>
<reference evidence="2" key="1">
    <citation type="journal article" date="2019" name="Int. J. Syst. Evol. Microbiol.">
        <title>The Global Catalogue of Microorganisms (GCM) 10K type strain sequencing project: providing services to taxonomists for standard genome sequencing and annotation.</title>
        <authorList>
            <consortium name="The Broad Institute Genomics Platform"/>
            <consortium name="The Broad Institute Genome Sequencing Center for Infectious Disease"/>
            <person name="Wu L."/>
            <person name="Ma J."/>
        </authorList>
    </citation>
    <scope>NUCLEOTIDE SEQUENCE [LARGE SCALE GENOMIC DNA]</scope>
    <source>
        <strain evidence="2">JCM 15749</strain>
    </source>
</reference>
<comment type="caution">
    <text evidence="1">The sequence shown here is derived from an EMBL/GenBank/DDBJ whole genome shotgun (WGS) entry which is preliminary data.</text>
</comment>
<evidence type="ECO:0000313" key="2">
    <source>
        <dbReference type="Proteomes" id="UP001501480"/>
    </source>
</evidence>
<dbReference type="EMBL" id="BAAAPY010000013">
    <property type="protein sequence ID" value="GAA2084584.1"/>
    <property type="molecule type" value="Genomic_DNA"/>
</dbReference>